<dbReference type="GeneID" id="20823462"/>
<evidence type="ECO:0000313" key="1">
    <source>
        <dbReference type="EMBL" id="EGO54153.1"/>
    </source>
</evidence>
<dbReference type="EMBL" id="GL891307">
    <property type="protein sequence ID" value="EGO54153.1"/>
    <property type="molecule type" value="Genomic_DNA"/>
</dbReference>
<dbReference type="AlphaFoldDB" id="F8MWN2"/>
<keyword evidence="2" id="KW-1185">Reference proteome</keyword>
<dbReference type="Proteomes" id="UP000008065">
    <property type="component" value="Unassembled WGS sequence"/>
</dbReference>
<proteinExistence type="predicted"/>
<sequence>MVGHAGTEHMPMVLLLFKVVDEQRGVFGRIGVVYAYRDQREKILSIRREPEKPPLPCAEFKDGKHTIIVI</sequence>
<evidence type="ECO:0000313" key="2">
    <source>
        <dbReference type="Proteomes" id="UP000008065"/>
    </source>
</evidence>
<gene>
    <name evidence="1" type="ORF">NEUTE1DRAFT_118076</name>
</gene>
<accession>F8MWN2</accession>
<dbReference type="RefSeq" id="XP_009854144.1">
    <property type="nucleotide sequence ID" value="XM_009855842.1"/>
</dbReference>
<protein>
    <submittedName>
        <fullName evidence="1">Uncharacterized protein</fullName>
    </submittedName>
</protein>
<dbReference type="HOGENOM" id="CLU_2758420_0_0_1"/>
<reference evidence="2" key="1">
    <citation type="journal article" date="2011" name="Genetics">
        <title>Massive changes in genome architecture accompany the transition to self-fertility in the filamentous fungus Neurospora tetrasperma.</title>
        <authorList>
            <person name="Ellison C.E."/>
            <person name="Stajich J.E."/>
            <person name="Jacobson D.J."/>
            <person name="Natvig D.O."/>
            <person name="Lapidus A."/>
            <person name="Foster B."/>
            <person name="Aerts A."/>
            <person name="Riley R."/>
            <person name="Lindquist E.A."/>
            <person name="Grigoriev I.V."/>
            <person name="Taylor J.W."/>
        </authorList>
    </citation>
    <scope>NUCLEOTIDE SEQUENCE [LARGE SCALE GENOMIC DNA]</scope>
    <source>
        <strain evidence="2">FGSC 2508 / P0657</strain>
    </source>
</reference>
<organism evidence="1 2">
    <name type="scientific">Neurospora tetrasperma (strain FGSC 2508 / ATCC MYA-4615 / P0657)</name>
    <dbReference type="NCBI Taxonomy" id="510951"/>
    <lineage>
        <taxon>Eukaryota</taxon>
        <taxon>Fungi</taxon>
        <taxon>Dikarya</taxon>
        <taxon>Ascomycota</taxon>
        <taxon>Pezizomycotina</taxon>
        <taxon>Sordariomycetes</taxon>
        <taxon>Sordariomycetidae</taxon>
        <taxon>Sordariales</taxon>
        <taxon>Sordariaceae</taxon>
        <taxon>Neurospora</taxon>
    </lineage>
</organism>
<dbReference type="KEGG" id="nte:NEUTE1DRAFT118076"/>
<name>F8MWN2_NEUT8</name>
<dbReference type="VEuPathDB" id="FungiDB:NEUTE1DRAFT_118076"/>